<accession>A0A250IG37</accession>
<proteinExistence type="predicted"/>
<reference evidence="1 2" key="1">
    <citation type="submission" date="2017-06" db="EMBL/GenBank/DDBJ databases">
        <authorList>
            <person name="Kim H.J."/>
            <person name="Triplett B.A."/>
        </authorList>
    </citation>
    <scope>NUCLEOTIDE SEQUENCE [LARGE SCALE GENOMIC DNA]</scope>
    <source>
        <strain evidence="1 2">DSM 14713</strain>
    </source>
</reference>
<dbReference type="AlphaFoldDB" id="A0A250IG37"/>
<keyword evidence="2" id="KW-1185">Reference proteome</keyword>
<dbReference type="Proteomes" id="UP000217289">
    <property type="component" value="Chromosome"/>
</dbReference>
<name>A0A250IG37_9BACT</name>
<evidence type="ECO:0000313" key="1">
    <source>
        <dbReference type="EMBL" id="ATB30794.1"/>
    </source>
</evidence>
<protein>
    <recommendedName>
        <fullName evidence="3">DUF4202 domain-containing protein</fullName>
    </recommendedName>
</protein>
<gene>
    <name evidence="1" type="ORF">MEBOL_004256</name>
</gene>
<organism evidence="1 2">
    <name type="scientific">Melittangium boletus DSM 14713</name>
    <dbReference type="NCBI Taxonomy" id="1294270"/>
    <lineage>
        <taxon>Bacteria</taxon>
        <taxon>Pseudomonadati</taxon>
        <taxon>Myxococcota</taxon>
        <taxon>Myxococcia</taxon>
        <taxon>Myxococcales</taxon>
        <taxon>Cystobacterineae</taxon>
        <taxon>Archangiaceae</taxon>
        <taxon>Melittangium</taxon>
    </lineage>
</organism>
<dbReference type="SUPFAM" id="SSF109604">
    <property type="entry name" value="HD-domain/PDEase-like"/>
    <property type="match status" value="1"/>
</dbReference>
<evidence type="ECO:0000313" key="2">
    <source>
        <dbReference type="Proteomes" id="UP000217289"/>
    </source>
</evidence>
<dbReference type="KEGG" id="mbd:MEBOL_004256"/>
<sequence length="322" mass="35836">MIRQLLLSETNQASEGPRPTPGALALLAAEFPTLTQITHPPGKGSAVVHLDVQEWRAPGFDPWSWDERVFGAAVQAAGGHGLTLHLSGAPRQALATAALEILTRYQGLIGRRNAASASPLFDSLLAHLRALHDLSEPLFREDFRHALDTWQWVLRLAPEANLALQAAALFHDVERTRSDLGTRVENPALDYQSFKDAHAERGAALANTVMTRVGMEPHEREHVCWLIRNHERSEPNAELALLNEADALSFFSLEASGFARTFTRAQTRREMTHTLARLRPLQRWRLARIRLAPQVRRLLEEVMGAAPLPAMMPEPGGLKRWA</sequence>
<dbReference type="Pfam" id="PF13875">
    <property type="entry name" value="DUF4202"/>
    <property type="match status" value="1"/>
</dbReference>
<dbReference type="InterPro" id="IPR025255">
    <property type="entry name" value="DUF4202"/>
</dbReference>
<evidence type="ECO:0008006" key="3">
    <source>
        <dbReference type="Google" id="ProtNLM"/>
    </source>
</evidence>
<dbReference type="Gene3D" id="1.10.3210.10">
    <property type="entry name" value="Hypothetical protein af1432"/>
    <property type="match status" value="1"/>
</dbReference>
<dbReference type="EMBL" id="CP022163">
    <property type="protein sequence ID" value="ATB30794.1"/>
    <property type="molecule type" value="Genomic_DNA"/>
</dbReference>
<dbReference type="RefSeq" id="WP_157775338.1">
    <property type="nucleotide sequence ID" value="NZ_CP022163.1"/>
</dbReference>
<dbReference type="OrthoDB" id="5501606at2"/>